<evidence type="ECO:0000256" key="1">
    <source>
        <dbReference type="SAM" id="MobiDB-lite"/>
    </source>
</evidence>
<sequence length="337" mass="36270">MPLKAPAALEAVFQHITTQAPRGTYVIGQRWPKFPEEWYWEQLVDKQPFRSVYEEEAGAAQPLIWARPRNLSQTPREQCELLGLVQEGMERSGPGQEVVLQGLKSCPELNGRVLPLSDHGAPTTHLAAGRVPVQLADGGREVAVRPENLRSPHAAAAGNGAASVRAAAAAAAGPAGTAAAAQPPGSQQQQQQQQHHQQQQQQQQGPKAEMLRLLEAEFWLWTTGATLTATNLQQGGMREPHIRCCSCGAARDQPGRYVALKRTARLRTAALPDSALLLLCVDCYAEAAVEAGVPMTAGGVEQFVDESMMGAMEACHQLLGFARMQWGGENFGSGALY</sequence>
<gene>
    <name evidence="2" type="ORF">COHA_001546</name>
</gene>
<name>A0AAD5H9D3_9CHLO</name>
<reference evidence="2" key="1">
    <citation type="submission" date="2020-11" db="EMBL/GenBank/DDBJ databases">
        <title>Chlorella ohadii genome sequencing and assembly.</title>
        <authorList>
            <person name="Murik O."/>
            <person name="Treves H."/>
            <person name="Kedem I."/>
            <person name="Shotland Y."/>
            <person name="Kaplan A."/>
        </authorList>
    </citation>
    <scope>NUCLEOTIDE SEQUENCE</scope>
    <source>
        <strain evidence="2">1</strain>
    </source>
</reference>
<proteinExistence type="predicted"/>
<dbReference type="EMBL" id="JADXDR010000023">
    <property type="protein sequence ID" value="KAI7844897.1"/>
    <property type="molecule type" value="Genomic_DNA"/>
</dbReference>
<accession>A0AAD5H9D3</accession>
<dbReference type="AlphaFoldDB" id="A0AAD5H9D3"/>
<feature type="region of interest" description="Disordered" evidence="1">
    <location>
        <begin position="174"/>
        <end position="207"/>
    </location>
</feature>
<evidence type="ECO:0000313" key="2">
    <source>
        <dbReference type="EMBL" id="KAI7844897.1"/>
    </source>
</evidence>
<keyword evidence="3" id="KW-1185">Reference proteome</keyword>
<protein>
    <submittedName>
        <fullName evidence="2">Uncharacterized protein</fullName>
    </submittedName>
</protein>
<dbReference type="Proteomes" id="UP001205105">
    <property type="component" value="Unassembled WGS sequence"/>
</dbReference>
<organism evidence="2 3">
    <name type="scientific">Chlorella ohadii</name>
    <dbReference type="NCBI Taxonomy" id="2649997"/>
    <lineage>
        <taxon>Eukaryota</taxon>
        <taxon>Viridiplantae</taxon>
        <taxon>Chlorophyta</taxon>
        <taxon>core chlorophytes</taxon>
        <taxon>Trebouxiophyceae</taxon>
        <taxon>Chlorellales</taxon>
        <taxon>Chlorellaceae</taxon>
        <taxon>Chlorella clade</taxon>
        <taxon>Chlorella</taxon>
    </lineage>
</organism>
<evidence type="ECO:0000313" key="3">
    <source>
        <dbReference type="Proteomes" id="UP001205105"/>
    </source>
</evidence>
<comment type="caution">
    <text evidence="2">The sequence shown here is derived from an EMBL/GenBank/DDBJ whole genome shotgun (WGS) entry which is preliminary data.</text>
</comment>